<reference evidence="5 6" key="1">
    <citation type="submission" date="2019-01" db="EMBL/GenBank/DDBJ databases">
        <authorList>
            <person name="Alioto T."/>
            <person name="Alioto T."/>
        </authorList>
    </citation>
    <scope>NUCLEOTIDE SEQUENCE [LARGE SCALE GENOMIC DNA]</scope>
</reference>
<evidence type="ECO:0000256" key="2">
    <source>
        <dbReference type="ARBA" id="ARBA00022741"/>
    </source>
</evidence>
<evidence type="ECO:0000256" key="3">
    <source>
        <dbReference type="ARBA" id="ARBA00022840"/>
    </source>
</evidence>
<evidence type="ECO:0000313" key="6">
    <source>
        <dbReference type="Proteomes" id="UP000386466"/>
    </source>
</evidence>
<dbReference type="InterPro" id="IPR017998">
    <property type="entry name" value="Chaperone_TCP-1"/>
</dbReference>
<dbReference type="InterPro" id="IPR002423">
    <property type="entry name" value="Cpn60/GroEL/TCP-1"/>
</dbReference>
<dbReference type="InterPro" id="IPR027410">
    <property type="entry name" value="TCP-1-like_intermed_sf"/>
</dbReference>
<dbReference type="PANTHER" id="PTHR11353">
    <property type="entry name" value="CHAPERONIN"/>
    <property type="match status" value="1"/>
</dbReference>
<gene>
    <name evidence="5" type="ORF">LYPA_23C018705</name>
</gene>
<dbReference type="AlphaFoldDB" id="A0A485PP93"/>
<keyword evidence="4" id="KW-0143">Chaperone</keyword>
<proteinExistence type="inferred from homology"/>
<protein>
    <submittedName>
        <fullName evidence="5">T-complex protein 1</fullName>
    </submittedName>
</protein>
<evidence type="ECO:0000313" key="5">
    <source>
        <dbReference type="EMBL" id="VFV47560.1"/>
    </source>
</evidence>
<dbReference type="SUPFAM" id="SSF54849">
    <property type="entry name" value="GroEL-intermediate domain like"/>
    <property type="match status" value="1"/>
</dbReference>
<dbReference type="Pfam" id="PF00118">
    <property type="entry name" value="Cpn60_TCP1"/>
    <property type="match status" value="1"/>
</dbReference>
<dbReference type="Gene3D" id="3.50.7.10">
    <property type="entry name" value="GroEL"/>
    <property type="match status" value="1"/>
</dbReference>
<dbReference type="GO" id="GO:0005524">
    <property type="term" value="F:ATP binding"/>
    <property type="evidence" value="ECO:0007669"/>
    <property type="project" value="UniProtKB-KW"/>
</dbReference>
<dbReference type="EMBL" id="CAAGRJ010040872">
    <property type="protein sequence ID" value="VFV47560.1"/>
    <property type="molecule type" value="Genomic_DNA"/>
</dbReference>
<keyword evidence="2" id="KW-0547">Nucleotide-binding</keyword>
<dbReference type="GO" id="GO:0005832">
    <property type="term" value="C:chaperonin-containing T-complex"/>
    <property type="evidence" value="ECO:0007669"/>
    <property type="project" value="UniProtKB-ARBA"/>
</dbReference>
<evidence type="ECO:0000256" key="1">
    <source>
        <dbReference type="ARBA" id="ARBA00008020"/>
    </source>
</evidence>
<dbReference type="SUPFAM" id="SSF52029">
    <property type="entry name" value="GroEL apical domain-like"/>
    <property type="match status" value="1"/>
</dbReference>
<dbReference type="InterPro" id="IPR027409">
    <property type="entry name" value="GroEL-like_apical_dom_sf"/>
</dbReference>
<accession>A0A485PP93</accession>
<sequence>MYPTLALLPSLAIRPLGPLEDPFGALYSVVNTHAVSRADCLTKLAAHACWATKEPDGGFRRERVGVCTLRGGEAGGLAPAPGAGLVRRALRAGSERLVEKQVAQLASACINVAVAWGDIDESALTRADQHSIMVIRARSRRDMVYLSEPGKCRRVYQQELGEGLAVVFEWECPGTPAVTLVLRGATAQGLQGAEQAAYRGMDAYFQLCQDPRLLPGAGATETALAKMLSEKGSQLDGPNGPAFLAFAQAVRSLPETLAENAGLAVSQVMAEMNRAHQAGNFLVGVGVEGIINVAQEEVWDTLTAKARGLRAIADVTLQLVSVDEIVVAKQSATYQRDSNPVPKKAKRCLFPVKDQPLGTTE</sequence>
<dbReference type="GO" id="GO:0140662">
    <property type="term" value="F:ATP-dependent protein folding chaperone"/>
    <property type="evidence" value="ECO:0007669"/>
    <property type="project" value="InterPro"/>
</dbReference>
<organism evidence="5 6">
    <name type="scientific">Lynx pardinus</name>
    <name type="common">Iberian lynx</name>
    <name type="synonym">Felis pardina</name>
    <dbReference type="NCBI Taxonomy" id="191816"/>
    <lineage>
        <taxon>Eukaryota</taxon>
        <taxon>Metazoa</taxon>
        <taxon>Chordata</taxon>
        <taxon>Craniata</taxon>
        <taxon>Vertebrata</taxon>
        <taxon>Euteleostomi</taxon>
        <taxon>Mammalia</taxon>
        <taxon>Eutheria</taxon>
        <taxon>Laurasiatheria</taxon>
        <taxon>Carnivora</taxon>
        <taxon>Feliformia</taxon>
        <taxon>Felidae</taxon>
        <taxon>Felinae</taxon>
        <taxon>Lynx</taxon>
    </lineage>
</organism>
<dbReference type="Gene3D" id="1.10.560.10">
    <property type="entry name" value="GroEL-like equatorial domain"/>
    <property type="match status" value="1"/>
</dbReference>
<evidence type="ECO:0000256" key="4">
    <source>
        <dbReference type="ARBA" id="ARBA00023186"/>
    </source>
</evidence>
<dbReference type="InterPro" id="IPR027413">
    <property type="entry name" value="GROEL-like_equatorial_sf"/>
</dbReference>
<comment type="similarity">
    <text evidence="1">Belongs to the TCP-1 chaperonin family.</text>
</comment>
<keyword evidence="3" id="KW-0067">ATP-binding</keyword>
<keyword evidence="6" id="KW-1185">Reference proteome</keyword>
<name>A0A485PP93_LYNPA</name>
<dbReference type="SUPFAM" id="SSF48592">
    <property type="entry name" value="GroEL equatorial domain-like"/>
    <property type="match status" value="1"/>
</dbReference>
<dbReference type="Proteomes" id="UP000386466">
    <property type="component" value="Unassembled WGS sequence"/>
</dbReference>
<dbReference type="Gene3D" id="3.30.260.10">
    <property type="entry name" value="TCP-1-like chaperonin intermediate domain"/>
    <property type="match status" value="1"/>
</dbReference>